<dbReference type="InterPro" id="IPR016024">
    <property type="entry name" value="ARM-type_fold"/>
</dbReference>
<dbReference type="AlphaFoldDB" id="A0AAW4L8G4"/>
<reference evidence="1 2" key="1">
    <citation type="submission" date="2021-05" db="EMBL/GenBank/DDBJ databases">
        <title>The draft genome of Geobacter pelophilus DSM 12255.</title>
        <authorList>
            <person name="Xu Z."/>
            <person name="Masuda Y."/>
            <person name="Itoh H."/>
            <person name="Senoo K."/>
        </authorList>
    </citation>
    <scope>NUCLEOTIDE SEQUENCE [LARGE SCALE GENOMIC DNA]</scope>
    <source>
        <strain evidence="1 2">DSM 12255</strain>
    </source>
</reference>
<proteinExistence type="predicted"/>
<protein>
    <recommendedName>
        <fullName evidence="3">DUF2019 domain-containing protein</fullName>
    </recommendedName>
</protein>
<gene>
    <name evidence="1" type="ORF">KI809_07355</name>
</gene>
<organism evidence="1 2">
    <name type="scientific">Geoanaerobacter pelophilus</name>
    <dbReference type="NCBI Taxonomy" id="60036"/>
    <lineage>
        <taxon>Bacteria</taxon>
        <taxon>Pseudomonadati</taxon>
        <taxon>Thermodesulfobacteriota</taxon>
        <taxon>Desulfuromonadia</taxon>
        <taxon>Geobacterales</taxon>
        <taxon>Geobacteraceae</taxon>
        <taxon>Geoanaerobacter</taxon>
    </lineage>
</organism>
<comment type="caution">
    <text evidence="1">The sequence shown here is derived from an EMBL/GenBank/DDBJ whole genome shotgun (WGS) entry which is preliminary data.</text>
</comment>
<name>A0AAW4L8G4_9BACT</name>
<evidence type="ECO:0000313" key="1">
    <source>
        <dbReference type="EMBL" id="MBT0664117.1"/>
    </source>
</evidence>
<dbReference type="Proteomes" id="UP000811899">
    <property type="component" value="Unassembled WGS sequence"/>
</dbReference>
<evidence type="ECO:0000313" key="2">
    <source>
        <dbReference type="Proteomes" id="UP000811899"/>
    </source>
</evidence>
<dbReference type="RefSeq" id="WP_214170882.1">
    <property type="nucleotide sequence ID" value="NZ_JAHCVJ010000002.1"/>
</dbReference>
<keyword evidence="2" id="KW-1185">Reference proteome</keyword>
<accession>A0AAW4L8G4</accession>
<dbReference type="EMBL" id="JAHCVJ010000002">
    <property type="protein sequence ID" value="MBT0664117.1"/>
    <property type="molecule type" value="Genomic_DNA"/>
</dbReference>
<evidence type="ECO:0008006" key="3">
    <source>
        <dbReference type="Google" id="ProtNLM"/>
    </source>
</evidence>
<dbReference type="SUPFAM" id="SSF48371">
    <property type="entry name" value="ARM repeat"/>
    <property type="match status" value="1"/>
</dbReference>
<sequence>MSDDKLARLLRRFAAAATAHHKAMEAMNEKGAATHARVISGLYGSIIGEGEVGREALLALVDDANPVVAGMAAVYSIHYNSEPCLAVLRRIALESGLLGFRAGAAVERWKSGEWASPEDD</sequence>